<organism evidence="4 5">
    <name type="scientific">Tetrabaena socialis</name>
    <dbReference type="NCBI Taxonomy" id="47790"/>
    <lineage>
        <taxon>Eukaryota</taxon>
        <taxon>Viridiplantae</taxon>
        <taxon>Chlorophyta</taxon>
        <taxon>core chlorophytes</taxon>
        <taxon>Chlorophyceae</taxon>
        <taxon>CS clade</taxon>
        <taxon>Chlamydomonadales</taxon>
        <taxon>Tetrabaenaceae</taxon>
        <taxon>Tetrabaena</taxon>
    </lineage>
</organism>
<dbReference type="PANTHER" id="PTHR10133">
    <property type="entry name" value="DNA POLYMERASE I"/>
    <property type="match status" value="1"/>
</dbReference>
<dbReference type="Gene3D" id="1.10.150.20">
    <property type="entry name" value="5' to 3' exonuclease, C-terminal subdomain"/>
    <property type="match status" value="1"/>
</dbReference>
<dbReference type="InterPro" id="IPR001098">
    <property type="entry name" value="DNA-dir_DNA_pol_A_palm_dom"/>
</dbReference>
<feature type="compositionally biased region" description="Low complexity" evidence="2">
    <location>
        <begin position="568"/>
        <end position="582"/>
    </location>
</feature>
<dbReference type="InterPro" id="IPR043502">
    <property type="entry name" value="DNA/RNA_pol_sf"/>
</dbReference>
<evidence type="ECO:0000313" key="5">
    <source>
        <dbReference type="Proteomes" id="UP000236333"/>
    </source>
</evidence>
<keyword evidence="5" id="KW-1185">Reference proteome</keyword>
<dbReference type="SUPFAM" id="SSF56672">
    <property type="entry name" value="DNA/RNA polymerases"/>
    <property type="match status" value="1"/>
</dbReference>
<dbReference type="PANTHER" id="PTHR10133:SF27">
    <property type="entry name" value="DNA POLYMERASE NU"/>
    <property type="match status" value="1"/>
</dbReference>
<dbReference type="GO" id="GO:0003677">
    <property type="term" value="F:DNA binding"/>
    <property type="evidence" value="ECO:0007669"/>
    <property type="project" value="InterPro"/>
</dbReference>
<feature type="region of interest" description="Disordered" evidence="2">
    <location>
        <begin position="502"/>
        <end position="527"/>
    </location>
</feature>
<evidence type="ECO:0000256" key="1">
    <source>
        <dbReference type="ARBA" id="ARBA00022705"/>
    </source>
</evidence>
<feature type="region of interest" description="Disordered" evidence="2">
    <location>
        <begin position="688"/>
        <end position="728"/>
    </location>
</feature>
<feature type="domain" description="DNA-directed DNA polymerase family A palm" evidence="3">
    <location>
        <begin position="1001"/>
        <end position="1117"/>
    </location>
</feature>
<dbReference type="Gene3D" id="3.30.70.370">
    <property type="match status" value="2"/>
</dbReference>
<dbReference type="PRINTS" id="PR00868">
    <property type="entry name" value="DNAPOLI"/>
</dbReference>
<name>A0A2J8A3V0_9CHLO</name>
<feature type="compositionally biased region" description="Basic and acidic residues" evidence="2">
    <location>
        <begin position="714"/>
        <end position="723"/>
    </location>
</feature>
<feature type="compositionally biased region" description="Gly residues" evidence="2">
    <location>
        <begin position="506"/>
        <end position="517"/>
    </location>
</feature>
<dbReference type="GO" id="GO:0006302">
    <property type="term" value="P:double-strand break repair"/>
    <property type="evidence" value="ECO:0007669"/>
    <property type="project" value="TreeGrafter"/>
</dbReference>
<dbReference type="SMART" id="SM00482">
    <property type="entry name" value="POLAc"/>
    <property type="match status" value="1"/>
</dbReference>
<dbReference type="GO" id="GO:0006261">
    <property type="term" value="P:DNA-templated DNA replication"/>
    <property type="evidence" value="ECO:0007669"/>
    <property type="project" value="InterPro"/>
</dbReference>
<proteinExistence type="predicted"/>
<dbReference type="Pfam" id="PF00476">
    <property type="entry name" value="DNA_pol_A"/>
    <property type="match status" value="2"/>
</dbReference>
<feature type="region of interest" description="Disordered" evidence="2">
    <location>
        <begin position="556"/>
        <end position="591"/>
    </location>
</feature>
<protein>
    <submittedName>
        <fullName evidence="4">DNA polymerase I</fullName>
    </submittedName>
</protein>
<gene>
    <name evidence="4" type="ORF">TSOC_006375</name>
</gene>
<dbReference type="GO" id="GO:0003887">
    <property type="term" value="F:DNA-directed DNA polymerase activity"/>
    <property type="evidence" value="ECO:0007669"/>
    <property type="project" value="InterPro"/>
</dbReference>
<comment type="caution">
    <text evidence="4">The sequence shown here is derived from an EMBL/GenBank/DDBJ whole genome shotgun (WGS) entry which is preliminary data.</text>
</comment>
<dbReference type="OrthoDB" id="549404at2759"/>
<dbReference type="AlphaFoldDB" id="A0A2J8A3V0"/>
<dbReference type="InterPro" id="IPR002298">
    <property type="entry name" value="DNA_polymerase_A"/>
</dbReference>
<sequence>MALASAPRHRTLTLAARREAQRRLALRLASLPSDAPAPLPPAPPVLLLVDCRALLDQTTPLPLQQPPPRRAARAPARRAAPAPSARALEPADSSEVVRAALRRLAIVVRHVQPSAILLLTQPPGPTWRRVLSYLSPEVAAAAAAGAGWPAGGLIQSGELNLPRAVAALMRRLQLLGGEGAAGGGDVSGGSAAAAPYGSGVAAPYGNGGGASYGNGAAAAEAVQLRAGRAALVGALSEQLGSEEAATRLLPPEAAHQKNAAAVTAALYDGDTLPYDGDGCTAATVAALAAAVQQGPPPGGGGGVAVLSRPWLSSGCLVGPAVHAAVRHGTAVVRVLSMDERVVGLVRQDYMVGGGGGGGGAGPAAAAADVAVLRWASSGGLAEINHPWLAPAELSVPPEVLRAATLAALPYYAGLAGHPASGAPGVPGFKAARAADVLVRLVRAGVHLGSAEATAAAAAAASGWMGSEERFARATFGAVMAHCPGSVFGPVGPDDAVRLLLPPPRPGAGGAGPHGDGGTEAAVEEEAAEAEAWRQLMAAAAVRDVEALAAALEGGGGAPGTAGAGARTGAGAEAPAPVAATAQPSPPPPPPSWLLLLDDPVDLPLLPPAAAEHDDTASTAAAAATASADGSTAAAPAAAAAAAGGGEVVRVVSYTTVNDLATLRSLVSHLTATLNGAAPVVMAWEPPTKARPAASKRKRGGSAAAAAAPPPKPPSQERPDDPRGGRGLVGLSLAWPATAEAAAAAEYGGGGAVQGGGRNAVVVHAMHVAHVSLQPTEGLAAGGGDGGGGGDMGGTASTAAGVDAGAEEGDVLTPRAAAAALAPLLRPDGGGWGADGEPRWCVVMHDLKRFALQCASAGLRLPCPPPPRAHFDTLAAAYVLHSELFKVDRPGQALDTVVLANMQLAGFGIDVPSMTALHNQAQQRLEEVRLRVEQLAGWPVDMSRPEQLRQLLFDQLGLAAAAEAEGEEFRAGVSGESSTAKDLPQPQRAQRRDKDEVGPLMRDFRRSLVARPGWVLLAADYGQVELRVLAHITQDPGLSAAFAQRRDVHRETASRLFGLPADQVSEQQRQQGKQVGSTSDIVKAAMVRTTAALAARGSAAVLLLMIHDELVFELPEAELEDVAPLVREVMVRTAALSVPLEVSIEVGRDMLHMEEVAS</sequence>
<evidence type="ECO:0000259" key="3">
    <source>
        <dbReference type="SMART" id="SM00482"/>
    </source>
</evidence>
<reference evidence="4 5" key="1">
    <citation type="journal article" date="2017" name="Mol. Biol. Evol.">
        <title>The 4-celled Tetrabaena socialis nuclear genome reveals the essential components for genetic control of cell number at the origin of multicellularity in the volvocine lineage.</title>
        <authorList>
            <person name="Featherston J."/>
            <person name="Arakaki Y."/>
            <person name="Hanschen E.R."/>
            <person name="Ferris P.J."/>
            <person name="Michod R.E."/>
            <person name="Olson B.J.S.C."/>
            <person name="Nozaki H."/>
            <person name="Durand P.M."/>
        </authorList>
    </citation>
    <scope>NUCLEOTIDE SEQUENCE [LARGE SCALE GENOMIC DNA]</scope>
    <source>
        <strain evidence="4 5">NIES-571</strain>
    </source>
</reference>
<feature type="region of interest" description="Disordered" evidence="2">
    <location>
        <begin position="59"/>
        <end position="91"/>
    </location>
</feature>
<evidence type="ECO:0000256" key="2">
    <source>
        <dbReference type="SAM" id="MobiDB-lite"/>
    </source>
</evidence>
<feature type="compositionally biased region" description="Gly residues" evidence="2">
    <location>
        <begin position="556"/>
        <end position="567"/>
    </location>
</feature>
<feature type="region of interest" description="Disordered" evidence="2">
    <location>
        <begin position="968"/>
        <end position="996"/>
    </location>
</feature>
<dbReference type="Proteomes" id="UP000236333">
    <property type="component" value="Unassembled WGS sequence"/>
</dbReference>
<accession>A0A2J8A3V0</accession>
<dbReference type="EMBL" id="PGGS01000192">
    <property type="protein sequence ID" value="PNH07196.1"/>
    <property type="molecule type" value="Genomic_DNA"/>
</dbReference>
<keyword evidence="1" id="KW-0235">DNA replication</keyword>
<feature type="compositionally biased region" description="Low complexity" evidence="2">
    <location>
        <begin position="77"/>
        <end position="87"/>
    </location>
</feature>
<evidence type="ECO:0000313" key="4">
    <source>
        <dbReference type="EMBL" id="PNH07196.1"/>
    </source>
</evidence>